<evidence type="ECO:0000256" key="7">
    <source>
        <dbReference type="ARBA" id="ARBA00023136"/>
    </source>
</evidence>
<feature type="domain" description="ABC transmembrane type-2" evidence="9">
    <location>
        <begin position="131"/>
        <end position="366"/>
    </location>
</feature>
<dbReference type="InterPro" id="IPR013525">
    <property type="entry name" value="ABC2_TM"/>
</dbReference>
<evidence type="ECO:0000259" key="9">
    <source>
        <dbReference type="PROSITE" id="PS51012"/>
    </source>
</evidence>
<comment type="caution">
    <text evidence="10">The sequence shown here is derived from an EMBL/GenBank/DDBJ whole genome shotgun (WGS) entry which is preliminary data.</text>
</comment>
<protein>
    <submittedName>
        <fullName evidence="10">ABC transporter permease</fullName>
    </submittedName>
</protein>
<dbReference type="PANTHER" id="PTHR30294">
    <property type="entry name" value="MEMBRANE COMPONENT OF ABC TRANSPORTER YHHJ-RELATED"/>
    <property type="match status" value="1"/>
</dbReference>
<dbReference type="PROSITE" id="PS51012">
    <property type="entry name" value="ABC_TM2"/>
    <property type="match status" value="1"/>
</dbReference>
<evidence type="ECO:0000256" key="4">
    <source>
        <dbReference type="ARBA" id="ARBA00022475"/>
    </source>
</evidence>
<evidence type="ECO:0000256" key="5">
    <source>
        <dbReference type="ARBA" id="ARBA00022692"/>
    </source>
</evidence>
<dbReference type="Proteomes" id="UP000823928">
    <property type="component" value="Unassembled WGS sequence"/>
</dbReference>
<keyword evidence="6 8" id="KW-1133">Transmembrane helix</keyword>
<comment type="subcellular location">
    <subcellularLocation>
        <location evidence="1">Cell membrane</location>
        <topology evidence="1">Multi-pass membrane protein</topology>
    </subcellularLocation>
</comment>
<feature type="transmembrane region" description="Helical" evidence="8">
    <location>
        <begin position="286"/>
        <end position="305"/>
    </location>
</feature>
<dbReference type="GO" id="GO:0005886">
    <property type="term" value="C:plasma membrane"/>
    <property type="evidence" value="ECO:0007669"/>
    <property type="project" value="UniProtKB-SubCell"/>
</dbReference>
<dbReference type="Gene3D" id="3.40.1710.10">
    <property type="entry name" value="abc type-2 transporter like domain"/>
    <property type="match status" value="1"/>
</dbReference>
<keyword evidence="3" id="KW-0813">Transport</keyword>
<dbReference type="Pfam" id="PF12698">
    <property type="entry name" value="ABC2_membrane_3"/>
    <property type="match status" value="1"/>
</dbReference>
<feature type="transmembrane region" description="Helical" evidence="8">
    <location>
        <begin position="340"/>
        <end position="360"/>
    </location>
</feature>
<evidence type="ECO:0000256" key="1">
    <source>
        <dbReference type="ARBA" id="ARBA00004651"/>
    </source>
</evidence>
<reference evidence="10" key="2">
    <citation type="journal article" date="2021" name="PeerJ">
        <title>Extensive microbial diversity within the chicken gut microbiome revealed by metagenomics and culture.</title>
        <authorList>
            <person name="Gilroy R."/>
            <person name="Ravi A."/>
            <person name="Getino M."/>
            <person name="Pursley I."/>
            <person name="Horton D.L."/>
            <person name="Alikhan N.F."/>
            <person name="Baker D."/>
            <person name="Gharbi K."/>
            <person name="Hall N."/>
            <person name="Watson M."/>
            <person name="Adriaenssens E.M."/>
            <person name="Foster-Nyarko E."/>
            <person name="Jarju S."/>
            <person name="Secka A."/>
            <person name="Antonio M."/>
            <person name="Oren A."/>
            <person name="Chaudhuri R.R."/>
            <person name="La Ragione R."/>
            <person name="Hildebrand F."/>
            <person name="Pallen M.J."/>
        </authorList>
    </citation>
    <scope>NUCLEOTIDE SEQUENCE</scope>
    <source>
        <strain evidence="10">6276</strain>
    </source>
</reference>
<evidence type="ECO:0000256" key="2">
    <source>
        <dbReference type="ARBA" id="ARBA00007783"/>
    </source>
</evidence>
<gene>
    <name evidence="10" type="ORF">IAC10_05845</name>
</gene>
<feature type="transmembrane region" description="Helical" evidence="8">
    <location>
        <begin position="21"/>
        <end position="39"/>
    </location>
</feature>
<dbReference type="PANTHER" id="PTHR30294:SF29">
    <property type="entry name" value="MULTIDRUG ABC TRANSPORTER PERMEASE YBHS-RELATED"/>
    <property type="match status" value="1"/>
</dbReference>
<feature type="transmembrane region" description="Helical" evidence="8">
    <location>
        <begin position="172"/>
        <end position="196"/>
    </location>
</feature>
<proteinExistence type="inferred from homology"/>
<sequence length="376" mass="42306">MSILGALIKKEFFQIVRDPSSILIAIVLPLMLLLLYMYGVNMDTVKVSLGIKNDDGNPEISTLVKSFNQSKFVDAYVYENKDLMYKDLARSKLRGAVIIPNDFSKKLSARRPADMLIITDGSEVNLANYVQVYPVAIVNRWLTTSKYKYDSKPPLITSDTRFWYNQDINSHYFILPGSLAITMTLIGLLLTALVVAREWERGTMEALLSTNATKMDIVLGKYIPYFTLGMISMAFSVFMCIVVFKIPFRGNLLVLFGFSAIFLFSCLGIGLIISTKLRDQFLASQAAIAIGFLPALLLSGLIFPINSMPFVFQLLTKVFPPTYFVSCIQSEFMAGTVWEIVILNSLYLLILGLVLFNVVYQNTSTRLEDVRRKKNA</sequence>
<name>A0A9D1JMK5_9BACT</name>
<evidence type="ECO:0000256" key="6">
    <source>
        <dbReference type="ARBA" id="ARBA00022989"/>
    </source>
</evidence>
<dbReference type="InterPro" id="IPR047817">
    <property type="entry name" value="ABC2_TM_bact-type"/>
</dbReference>
<evidence type="ECO:0000313" key="11">
    <source>
        <dbReference type="Proteomes" id="UP000823928"/>
    </source>
</evidence>
<reference evidence="10" key="1">
    <citation type="submission" date="2020-10" db="EMBL/GenBank/DDBJ databases">
        <authorList>
            <person name="Gilroy R."/>
        </authorList>
    </citation>
    <scope>NUCLEOTIDE SEQUENCE</scope>
    <source>
        <strain evidence="10">6276</strain>
    </source>
</reference>
<comment type="similarity">
    <text evidence="2">Belongs to the ABC-2 integral membrane protein family.</text>
</comment>
<dbReference type="EMBL" id="DVIU01000117">
    <property type="protein sequence ID" value="HIS36137.1"/>
    <property type="molecule type" value="Genomic_DNA"/>
</dbReference>
<accession>A0A9D1JMK5</accession>
<evidence type="ECO:0000256" key="8">
    <source>
        <dbReference type="SAM" id="Phobius"/>
    </source>
</evidence>
<dbReference type="InterPro" id="IPR051449">
    <property type="entry name" value="ABC-2_transporter_component"/>
</dbReference>
<keyword evidence="4" id="KW-1003">Cell membrane</keyword>
<dbReference type="AlphaFoldDB" id="A0A9D1JMK5"/>
<keyword evidence="5 8" id="KW-0812">Transmembrane</keyword>
<evidence type="ECO:0000313" key="10">
    <source>
        <dbReference type="EMBL" id="HIS36137.1"/>
    </source>
</evidence>
<feature type="transmembrane region" description="Helical" evidence="8">
    <location>
        <begin position="252"/>
        <end position="274"/>
    </location>
</feature>
<evidence type="ECO:0000256" key="3">
    <source>
        <dbReference type="ARBA" id="ARBA00022448"/>
    </source>
</evidence>
<dbReference type="GO" id="GO:0140359">
    <property type="term" value="F:ABC-type transporter activity"/>
    <property type="evidence" value="ECO:0007669"/>
    <property type="project" value="InterPro"/>
</dbReference>
<organism evidence="10 11">
    <name type="scientific">Candidatus Scatousia excrementigallinarum</name>
    <dbReference type="NCBI Taxonomy" id="2840935"/>
    <lineage>
        <taxon>Bacteria</taxon>
        <taxon>Candidatus Scatousia</taxon>
    </lineage>
</organism>
<keyword evidence="7 8" id="KW-0472">Membrane</keyword>
<feature type="transmembrane region" description="Helical" evidence="8">
    <location>
        <begin position="222"/>
        <end position="246"/>
    </location>
</feature>